<accession>A0A329MEP2</accession>
<keyword evidence="2" id="KW-1185">Reference proteome</keyword>
<dbReference type="RefSeq" id="WP_113034072.1">
    <property type="nucleotide sequence ID" value="NZ_QMFB01000018.1"/>
</dbReference>
<protein>
    <submittedName>
        <fullName evidence="1">Uncharacterized protein</fullName>
    </submittedName>
</protein>
<organism evidence="1 2">
    <name type="scientific">Paenibacillus contaminans</name>
    <dbReference type="NCBI Taxonomy" id="450362"/>
    <lineage>
        <taxon>Bacteria</taxon>
        <taxon>Bacillati</taxon>
        <taxon>Bacillota</taxon>
        <taxon>Bacilli</taxon>
        <taxon>Bacillales</taxon>
        <taxon>Paenibacillaceae</taxon>
        <taxon>Paenibacillus</taxon>
    </lineage>
</organism>
<evidence type="ECO:0000313" key="1">
    <source>
        <dbReference type="EMBL" id="RAV17706.1"/>
    </source>
</evidence>
<gene>
    <name evidence="1" type="ORF">DQG23_26645</name>
</gene>
<dbReference type="OrthoDB" id="1394308at2"/>
<dbReference type="EMBL" id="QMFB01000018">
    <property type="protein sequence ID" value="RAV17706.1"/>
    <property type="molecule type" value="Genomic_DNA"/>
</dbReference>
<proteinExistence type="predicted"/>
<dbReference type="Proteomes" id="UP000250369">
    <property type="component" value="Unassembled WGS sequence"/>
</dbReference>
<comment type="caution">
    <text evidence="1">The sequence shown here is derived from an EMBL/GenBank/DDBJ whole genome shotgun (WGS) entry which is preliminary data.</text>
</comment>
<evidence type="ECO:0000313" key="2">
    <source>
        <dbReference type="Proteomes" id="UP000250369"/>
    </source>
</evidence>
<reference evidence="1 2" key="1">
    <citation type="journal article" date="2009" name="Int. J. Syst. Evol. Microbiol.">
        <title>Paenibacillus contaminans sp. nov., isolated from a contaminated laboratory plate.</title>
        <authorList>
            <person name="Chou J.H."/>
            <person name="Lee J.H."/>
            <person name="Lin M.C."/>
            <person name="Chang P.S."/>
            <person name="Arun A.B."/>
            <person name="Young C.C."/>
            <person name="Chen W.M."/>
        </authorList>
    </citation>
    <scope>NUCLEOTIDE SEQUENCE [LARGE SCALE GENOMIC DNA]</scope>
    <source>
        <strain evidence="1 2">CKOBP-6</strain>
    </source>
</reference>
<dbReference type="AlphaFoldDB" id="A0A329MEP2"/>
<sequence length="384" mass="42441">MVEKNAAYREPETERSAKAKRVAVIVTEYRFNSHADVILGRLLGDFQYRPSVEVVSIFTDQVPANDMSREAAARHGITISPTIGDAIRAAHAGGPVDGVIIIGEHGDYPTNEKGQIEYPRRRFLAETISALDELGLAVPIFSDKHLAHGFDDALWMYEQMKIRGIPFMGGSSIPHCDHVPAFDPRHLTSLRDVLVISSGGLESYGFHAMEVLQSLAERRDGGETGIRSVQLIDGAGGEAWAVMDRGVWPEDLLLHAMAAFPGLPAAHPRVLEPDPALFVLEYADGTKGFILQFKRLVEQWGFAFRCKDGKVIAARCDSDLERPFAHFERLTRLIEAFIITGKPPFPMERTLLTTGMICAAMDSLFHGQKLDTPALQIRYDCTEG</sequence>
<name>A0A329MEP2_9BACL</name>